<dbReference type="PANTHER" id="PTHR33069">
    <property type="entry name" value="CHROMOSOME 7, WHOLE GENOME SHOTGUN SEQUENCE-RELATED"/>
    <property type="match status" value="1"/>
</dbReference>
<evidence type="ECO:0000313" key="2">
    <source>
        <dbReference type="Proteomes" id="UP000324748"/>
    </source>
</evidence>
<dbReference type="EMBL" id="VSWC01000014">
    <property type="protein sequence ID" value="KAA1114940.1"/>
    <property type="molecule type" value="Genomic_DNA"/>
</dbReference>
<proteinExistence type="predicted"/>
<evidence type="ECO:0000313" key="1">
    <source>
        <dbReference type="EMBL" id="KAA1114940.1"/>
    </source>
</evidence>
<dbReference type="AlphaFoldDB" id="A0A5B0QP60"/>
<accession>A0A5B0QP60</accession>
<comment type="caution">
    <text evidence="1">The sequence shown here is derived from an EMBL/GenBank/DDBJ whole genome shotgun (WGS) entry which is preliminary data.</text>
</comment>
<name>A0A5B0QP60_PUCGR</name>
<organism evidence="1 2">
    <name type="scientific">Puccinia graminis f. sp. tritici</name>
    <dbReference type="NCBI Taxonomy" id="56615"/>
    <lineage>
        <taxon>Eukaryota</taxon>
        <taxon>Fungi</taxon>
        <taxon>Dikarya</taxon>
        <taxon>Basidiomycota</taxon>
        <taxon>Pucciniomycotina</taxon>
        <taxon>Pucciniomycetes</taxon>
        <taxon>Pucciniales</taxon>
        <taxon>Pucciniaceae</taxon>
        <taxon>Puccinia</taxon>
    </lineage>
</organism>
<sequence length="416" mass="47997">MTSMADSTHKTTDELEHRRVWDRGDLVIQGFRRLSIKYRWSTDQYYDLIRTFQETRSTFLSDQPTTKESIFHQLQFCALPQLHFQITNLSHSLKPLGLQKAPESKFEILLDIQSEIETILDLIIRLTYILYPEPTYATTSRADDQHLKQFKSYRLRILKAKYFETCENISLVFREAYEVLQKMKHSPEKFSQLVNTADFPGNRSIDNVFESIEWTIKCIKGNEFDVAQNSWQADFGGIHYSFHQILTLVNPESYSTTDNQESRSKLSREPVFHLAKLAIPLIKISKLFFTKLSKCGLNKTRLPLFTEMASEQIESLANSLGQVTRDIIELGGLLLKADDGDATGQDFVKIADKLRSRYEAPLVALLLYVIPSIPDSDDGFPTQSYYRTWLVTWNTQRILATVNFINAAKLLDPNPL</sequence>
<dbReference type="Proteomes" id="UP000324748">
    <property type="component" value="Unassembled WGS sequence"/>
</dbReference>
<keyword evidence="2" id="KW-1185">Reference proteome</keyword>
<protein>
    <submittedName>
        <fullName evidence="1">Uncharacterized protein</fullName>
    </submittedName>
</protein>
<gene>
    <name evidence="1" type="ORF">PGT21_027694</name>
</gene>
<dbReference type="PANTHER" id="PTHR33069:SF3">
    <property type="entry name" value="DYNEIN HEAVY CHAIN TAIL DOMAIN-CONTAINING PROTEIN"/>
    <property type="match status" value="1"/>
</dbReference>
<reference evidence="1 2" key="1">
    <citation type="submission" date="2019-05" db="EMBL/GenBank/DDBJ databases">
        <title>Emergence of the Ug99 lineage of the wheat stem rust pathogen through somatic hybridization.</title>
        <authorList>
            <person name="Li F."/>
            <person name="Upadhyaya N.M."/>
            <person name="Sperschneider J."/>
            <person name="Matny O."/>
            <person name="Nguyen-Phuc H."/>
            <person name="Mago R."/>
            <person name="Raley C."/>
            <person name="Miller M.E."/>
            <person name="Silverstein K.A.T."/>
            <person name="Henningsen E."/>
            <person name="Hirsch C.D."/>
            <person name="Visser B."/>
            <person name="Pretorius Z.A."/>
            <person name="Steffenson B.J."/>
            <person name="Schwessinger B."/>
            <person name="Dodds P.N."/>
            <person name="Figueroa M."/>
        </authorList>
    </citation>
    <scope>NUCLEOTIDE SEQUENCE [LARGE SCALE GENOMIC DNA]</scope>
    <source>
        <strain evidence="1">21-0</strain>
    </source>
</reference>
<dbReference type="OrthoDB" id="10524451at2759"/>